<dbReference type="PROSITE" id="PS50893">
    <property type="entry name" value="ABC_TRANSPORTER_2"/>
    <property type="match status" value="1"/>
</dbReference>
<dbReference type="InterPro" id="IPR013525">
    <property type="entry name" value="ABC2_TM"/>
</dbReference>
<keyword evidence="3" id="KW-0813">Transport</keyword>
<dbReference type="PANTHER" id="PTHR19229:SF251">
    <property type="entry name" value="ABC TRANSPORTER A FAMILY"/>
    <property type="match status" value="1"/>
</dbReference>
<dbReference type="FunFam" id="3.40.50.300:FF:000335">
    <property type="entry name" value="ATP binding cassette subfamily A member 5"/>
    <property type="match status" value="1"/>
</dbReference>
<dbReference type="Proteomes" id="UP000193411">
    <property type="component" value="Unassembled WGS sequence"/>
</dbReference>
<dbReference type="InterPro" id="IPR003439">
    <property type="entry name" value="ABC_transporter-like_ATP-bd"/>
</dbReference>
<dbReference type="SMART" id="SM00382">
    <property type="entry name" value="AAA"/>
    <property type="match status" value="1"/>
</dbReference>
<evidence type="ECO:0000256" key="7">
    <source>
        <dbReference type="ARBA" id="ARBA00022989"/>
    </source>
</evidence>
<evidence type="ECO:0000313" key="12">
    <source>
        <dbReference type="EMBL" id="ORZ30180.1"/>
    </source>
</evidence>
<dbReference type="OrthoDB" id="8061355at2759"/>
<accession>A0A1Y2H6J3</accession>
<feature type="transmembrane region" description="Helical" evidence="10">
    <location>
        <begin position="376"/>
        <end position="399"/>
    </location>
</feature>
<keyword evidence="6" id="KW-0067">ATP-binding</keyword>
<dbReference type="GO" id="GO:0140359">
    <property type="term" value="F:ABC-type transporter activity"/>
    <property type="evidence" value="ECO:0007669"/>
    <property type="project" value="InterPro"/>
</dbReference>
<feature type="domain" description="ABC transporter" evidence="11">
    <location>
        <begin position="655"/>
        <end position="888"/>
    </location>
</feature>
<evidence type="ECO:0000256" key="8">
    <source>
        <dbReference type="ARBA" id="ARBA00023136"/>
    </source>
</evidence>
<dbReference type="SUPFAM" id="SSF52540">
    <property type="entry name" value="P-loop containing nucleoside triphosphate hydrolases"/>
    <property type="match status" value="1"/>
</dbReference>
<dbReference type="STRING" id="765915.A0A1Y2H6J3"/>
<feature type="transmembrane region" description="Helical" evidence="10">
    <location>
        <begin position="51"/>
        <end position="70"/>
    </location>
</feature>
<feature type="transmembrane region" description="Helical" evidence="10">
    <location>
        <begin position="424"/>
        <end position="449"/>
    </location>
</feature>
<comment type="caution">
    <text evidence="12">The sequence shown here is derived from an EMBL/GenBank/DDBJ whole genome shotgun (WGS) entry which is preliminary data.</text>
</comment>
<organism evidence="12 13">
    <name type="scientific">Catenaria anguillulae PL171</name>
    <dbReference type="NCBI Taxonomy" id="765915"/>
    <lineage>
        <taxon>Eukaryota</taxon>
        <taxon>Fungi</taxon>
        <taxon>Fungi incertae sedis</taxon>
        <taxon>Blastocladiomycota</taxon>
        <taxon>Blastocladiomycetes</taxon>
        <taxon>Blastocladiales</taxon>
        <taxon>Catenariaceae</taxon>
        <taxon>Catenaria</taxon>
    </lineage>
</organism>
<dbReference type="Gene3D" id="3.40.50.300">
    <property type="entry name" value="P-loop containing nucleotide triphosphate hydrolases"/>
    <property type="match status" value="1"/>
</dbReference>
<feature type="transmembrane region" description="Helical" evidence="10">
    <location>
        <begin position="456"/>
        <end position="480"/>
    </location>
</feature>
<keyword evidence="7 10" id="KW-1133">Transmembrane helix</keyword>
<comment type="subcellular location">
    <subcellularLocation>
        <location evidence="1">Membrane</location>
        <topology evidence="1">Multi-pass membrane protein</topology>
    </subcellularLocation>
</comment>
<evidence type="ECO:0000256" key="1">
    <source>
        <dbReference type="ARBA" id="ARBA00004141"/>
    </source>
</evidence>
<keyword evidence="4 10" id="KW-0812">Transmembrane</keyword>
<evidence type="ECO:0000256" key="2">
    <source>
        <dbReference type="ARBA" id="ARBA00008869"/>
    </source>
</evidence>
<reference evidence="12 13" key="1">
    <citation type="submission" date="2016-07" db="EMBL/GenBank/DDBJ databases">
        <title>Pervasive Adenine N6-methylation of Active Genes in Fungi.</title>
        <authorList>
            <consortium name="DOE Joint Genome Institute"/>
            <person name="Mondo S.J."/>
            <person name="Dannebaum R.O."/>
            <person name="Kuo R.C."/>
            <person name="Labutti K."/>
            <person name="Haridas S."/>
            <person name="Kuo A."/>
            <person name="Salamov A."/>
            <person name="Ahrendt S.R."/>
            <person name="Lipzen A."/>
            <person name="Sullivan W."/>
            <person name="Andreopoulos W.B."/>
            <person name="Clum A."/>
            <person name="Lindquist E."/>
            <person name="Daum C."/>
            <person name="Ramamoorthy G.K."/>
            <person name="Gryganskyi A."/>
            <person name="Culley D."/>
            <person name="Magnuson J.K."/>
            <person name="James T.Y."/>
            <person name="O'Malley M.A."/>
            <person name="Stajich J.E."/>
            <person name="Spatafora J.W."/>
            <person name="Visel A."/>
            <person name="Grigoriev I.V."/>
        </authorList>
    </citation>
    <scope>NUCLEOTIDE SEQUENCE [LARGE SCALE GENOMIC DNA]</scope>
    <source>
        <strain evidence="12 13">PL171</strain>
    </source>
</reference>
<feature type="transmembrane region" description="Helical" evidence="10">
    <location>
        <begin position="560"/>
        <end position="581"/>
    </location>
</feature>
<feature type="region of interest" description="Disordered" evidence="9">
    <location>
        <begin position="604"/>
        <end position="629"/>
    </location>
</feature>
<keyword evidence="5" id="KW-0547">Nucleotide-binding</keyword>
<dbReference type="InterPro" id="IPR026082">
    <property type="entry name" value="ABCA"/>
</dbReference>
<dbReference type="InterPro" id="IPR027417">
    <property type="entry name" value="P-loop_NTPase"/>
</dbReference>
<evidence type="ECO:0000256" key="3">
    <source>
        <dbReference type="ARBA" id="ARBA00022448"/>
    </source>
</evidence>
<dbReference type="Pfam" id="PF00005">
    <property type="entry name" value="ABC_tran"/>
    <property type="match status" value="1"/>
</dbReference>
<dbReference type="GO" id="GO:0005319">
    <property type="term" value="F:lipid transporter activity"/>
    <property type="evidence" value="ECO:0007669"/>
    <property type="project" value="TreeGrafter"/>
</dbReference>
<dbReference type="CDD" id="cd03263">
    <property type="entry name" value="ABC_subfamily_A"/>
    <property type="match status" value="1"/>
</dbReference>
<evidence type="ECO:0000256" key="9">
    <source>
        <dbReference type="SAM" id="MobiDB-lite"/>
    </source>
</evidence>
<evidence type="ECO:0000256" key="10">
    <source>
        <dbReference type="SAM" id="Phobius"/>
    </source>
</evidence>
<name>A0A1Y2H6J3_9FUNG</name>
<gene>
    <name evidence="12" type="ORF">BCR44DRAFT_1418302</name>
</gene>
<evidence type="ECO:0000313" key="13">
    <source>
        <dbReference type="Proteomes" id="UP000193411"/>
    </source>
</evidence>
<dbReference type="AlphaFoldDB" id="A0A1Y2H6J3"/>
<comment type="similarity">
    <text evidence="2">Belongs to the ABC transporter superfamily. ABCA family.</text>
</comment>
<protein>
    <recommendedName>
        <fullName evidence="11">ABC transporter domain-containing protein</fullName>
    </recommendedName>
</protein>
<evidence type="ECO:0000256" key="5">
    <source>
        <dbReference type="ARBA" id="ARBA00022741"/>
    </source>
</evidence>
<evidence type="ECO:0000256" key="4">
    <source>
        <dbReference type="ARBA" id="ARBA00022692"/>
    </source>
</evidence>
<keyword evidence="8 10" id="KW-0472">Membrane</keyword>
<evidence type="ECO:0000259" key="11">
    <source>
        <dbReference type="PROSITE" id="PS50893"/>
    </source>
</evidence>
<dbReference type="GO" id="GO:0016887">
    <property type="term" value="F:ATP hydrolysis activity"/>
    <property type="evidence" value="ECO:0007669"/>
    <property type="project" value="InterPro"/>
</dbReference>
<sequence>MHSATTSLAAAASGSGSAAHPPTLASASRWAQFRAMFRLRVRMFQSDPISALPLLGFPVLFCSVLLWLASNDDSVYSAKKVNNPSPYHHFVTFAPSYVAGGSADPWAVKQVLTGANATIMDLRAQRFTRLMQFQPKLMPYFMKPNWHKANSMPDLQALSREYATFYREKREEVRRENIPPFGGFMLHSAPTPTSPSAPLNWSIVLNPNPNLLEWSLNIPQLMMNAVLNGMQFTLPPGPIDTANVPPVATIAQAGVLQDPGFNVRPPPPMPEDKDAGPGFVAAALQGASGPPGPSNGKEAVIPTGPGDFGPVPLTDDELKRLDELVKSFNASSYARTARQLVERHQRDPQGAELVAPPWSIQVNGTLIPYRVHPSEAVNFLSVFAPPLLVMAIFFLLMAATRNMTVERVEGQFAYFVTNGLSPSIFYLSTIAVYLAMICIGLAMIAFFFLGAKYMSVGYTVILLFGFTVVVLLQSATLSFAFDDKQLVPSVLFLLIIAGSVGPQIMTHLLKIPSLPQTTTTILYILLPSFALNKCFLEMVLANTDMTSYRPFAPNSGSVYSLTLCILASHALVFFASTLLLAQSASRDPLGGSVGGSWVPSWLSLGGTRGESKNGHDEDDEDDEEAMKATGVPRDPHLTAEKERIRSGAHADDDVVRIEGLSMTFPGTARTGPHKVLDDLWFSVKKNECFAFLGPNGAGKSTTINILTGQLKATQGTATVCGKQPNDPGVKRLFGLCPQYDHVYKELTVRDHLVAFAAIKGVPAQEVDAAVDQAIADAMLEDFRYRKVKELSGGTRRRLTIAIACLGRPAVVILDEPTTGVDIATRRTIWSMVQRLNKHMSVLLVTHDMDEAERLSQRAGIMINGSLVCLGSASRLKSLFGSAYMLKMQFAYATPTQVIDQSLADIQAKVAAQAGHVLVPRLRVVHRGESSIEVAMDMIENTKGAAGGEIDDEQRVVAQMAFLGEMLGFVTDMRARWAVTDYSLAELTLTELFVRLAQHHRTYQDEEAAKHS</sequence>
<proteinExistence type="inferred from homology"/>
<dbReference type="GO" id="GO:0005524">
    <property type="term" value="F:ATP binding"/>
    <property type="evidence" value="ECO:0007669"/>
    <property type="project" value="UniProtKB-KW"/>
</dbReference>
<feature type="transmembrane region" description="Helical" evidence="10">
    <location>
        <begin position="486"/>
        <end position="509"/>
    </location>
</feature>
<dbReference type="EMBL" id="MCFL01000098">
    <property type="protein sequence ID" value="ORZ30180.1"/>
    <property type="molecule type" value="Genomic_DNA"/>
</dbReference>
<dbReference type="GO" id="GO:0016020">
    <property type="term" value="C:membrane"/>
    <property type="evidence" value="ECO:0007669"/>
    <property type="project" value="UniProtKB-SubCell"/>
</dbReference>
<evidence type="ECO:0000256" key="6">
    <source>
        <dbReference type="ARBA" id="ARBA00022840"/>
    </source>
</evidence>
<dbReference type="InterPro" id="IPR003593">
    <property type="entry name" value="AAA+_ATPase"/>
</dbReference>
<feature type="transmembrane region" description="Helical" evidence="10">
    <location>
        <begin position="521"/>
        <end position="540"/>
    </location>
</feature>
<keyword evidence="13" id="KW-1185">Reference proteome</keyword>
<dbReference type="PANTHER" id="PTHR19229">
    <property type="entry name" value="ATP-BINDING CASSETTE TRANSPORTER SUBFAMILY A ABCA"/>
    <property type="match status" value="1"/>
</dbReference>
<dbReference type="Pfam" id="PF12698">
    <property type="entry name" value="ABC2_membrane_3"/>
    <property type="match status" value="1"/>
</dbReference>